<dbReference type="GO" id="GO:0003677">
    <property type="term" value="F:DNA binding"/>
    <property type="evidence" value="ECO:0007669"/>
    <property type="project" value="UniProtKB-KW"/>
</dbReference>
<evidence type="ECO:0008006" key="6">
    <source>
        <dbReference type="Google" id="ProtNLM"/>
    </source>
</evidence>
<keyword evidence="3" id="KW-0804">Transcription</keyword>
<organism evidence="4 5">
    <name type="scientific">Salegentibacter salegens</name>
    <dbReference type="NCBI Taxonomy" id="143223"/>
    <lineage>
        <taxon>Bacteria</taxon>
        <taxon>Pseudomonadati</taxon>
        <taxon>Bacteroidota</taxon>
        <taxon>Flavobacteriia</taxon>
        <taxon>Flavobacteriales</taxon>
        <taxon>Flavobacteriaceae</taxon>
        <taxon>Salegentibacter</taxon>
    </lineage>
</organism>
<dbReference type="InterPro" id="IPR052362">
    <property type="entry name" value="HTH-GbsR_regulator"/>
</dbReference>
<dbReference type="STRING" id="143223.SAMN05878281_2303"/>
<proteinExistence type="predicted"/>
<evidence type="ECO:0000256" key="1">
    <source>
        <dbReference type="ARBA" id="ARBA00023015"/>
    </source>
</evidence>
<keyword evidence="1" id="KW-0805">Transcription regulation</keyword>
<gene>
    <name evidence="4" type="ORF">SAMN05878281_2303</name>
</gene>
<evidence type="ECO:0000256" key="3">
    <source>
        <dbReference type="ARBA" id="ARBA00023163"/>
    </source>
</evidence>
<dbReference type="InterPro" id="IPR036390">
    <property type="entry name" value="WH_DNA-bd_sf"/>
</dbReference>
<dbReference type="PANTHER" id="PTHR38465:SF1">
    <property type="entry name" value="HTH-TYPE TRANSCRIPTIONAL REGULATOR MJ1563-RELATED"/>
    <property type="match status" value="1"/>
</dbReference>
<keyword evidence="2" id="KW-0238">DNA-binding</keyword>
<dbReference type="EMBL" id="LT670848">
    <property type="protein sequence ID" value="SHM86210.1"/>
    <property type="molecule type" value="Genomic_DNA"/>
</dbReference>
<dbReference type="PANTHER" id="PTHR38465">
    <property type="entry name" value="HTH-TYPE TRANSCRIPTIONAL REGULATOR MJ1563-RELATED"/>
    <property type="match status" value="1"/>
</dbReference>
<sequence length="164" mass="19014">MKMNKTDLEAQKIRLIEKLGVQFEKEHQLAPVAARIFATLIVTGKKGITFDQLVNDLNAGKSTVSTHLEHLQTTNRIEYYTKSGDRKRYFIVKPDLMENHIDEVTAKWEAQKCIHKEVLEYKLKSNELNKENPPFDMEFQQSLLDFLDEATAALNKLKKNINNH</sequence>
<keyword evidence="5" id="KW-1185">Reference proteome</keyword>
<evidence type="ECO:0000313" key="5">
    <source>
        <dbReference type="Proteomes" id="UP000190235"/>
    </source>
</evidence>
<evidence type="ECO:0000313" key="4">
    <source>
        <dbReference type="EMBL" id="SHM86210.1"/>
    </source>
</evidence>
<dbReference type="AlphaFoldDB" id="A0A1M7M7G2"/>
<dbReference type="SUPFAM" id="SSF46785">
    <property type="entry name" value="Winged helix' DNA-binding domain"/>
    <property type="match status" value="1"/>
</dbReference>
<protein>
    <recommendedName>
        <fullName evidence="6">DNA-binding transcriptional regulator GbsR, MarR family</fullName>
    </recommendedName>
</protein>
<reference evidence="5" key="1">
    <citation type="submission" date="2016-11" db="EMBL/GenBank/DDBJ databases">
        <authorList>
            <person name="Varghese N."/>
            <person name="Submissions S."/>
        </authorList>
    </citation>
    <scope>NUCLEOTIDE SEQUENCE [LARGE SCALE GENOMIC DNA]</scope>
    <source>
        <strain evidence="5">ACAM 48</strain>
    </source>
</reference>
<dbReference type="InterPro" id="IPR036388">
    <property type="entry name" value="WH-like_DNA-bd_sf"/>
</dbReference>
<name>A0A1M7M7G2_9FLAO</name>
<accession>A0A1M7M7G2</accession>
<dbReference type="Gene3D" id="1.10.10.10">
    <property type="entry name" value="Winged helix-like DNA-binding domain superfamily/Winged helix DNA-binding domain"/>
    <property type="match status" value="1"/>
</dbReference>
<evidence type="ECO:0000256" key="2">
    <source>
        <dbReference type="ARBA" id="ARBA00023125"/>
    </source>
</evidence>
<dbReference type="Proteomes" id="UP000190235">
    <property type="component" value="Chromosome I"/>
</dbReference>